<dbReference type="AlphaFoldDB" id="A0A4Y2WW94"/>
<proteinExistence type="predicted"/>
<evidence type="ECO:0000313" key="2">
    <source>
        <dbReference type="Proteomes" id="UP000499080"/>
    </source>
</evidence>
<evidence type="ECO:0000313" key="1">
    <source>
        <dbReference type="EMBL" id="GBO41509.1"/>
    </source>
</evidence>
<dbReference type="Proteomes" id="UP000499080">
    <property type="component" value="Unassembled WGS sequence"/>
</dbReference>
<name>A0A4Y2WW94_ARAVE</name>
<comment type="caution">
    <text evidence="1">The sequence shown here is derived from an EMBL/GenBank/DDBJ whole genome shotgun (WGS) entry which is preliminary data.</text>
</comment>
<sequence>MSRENMQLSKAFAIGIRPFQHLFAEGEEAPTKKPVRRPLCSIREKRSLTTWKCEDAFQCRSHAGDQFGGPPLTDDKEKAALCWAENTFPGPDSNGLRTLTAVQIHNL</sequence>
<accession>A0A4Y2WW94</accession>
<organism evidence="1 2">
    <name type="scientific">Araneus ventricosus</name>
    <name type="common">Orbweaver spider</name>
    <name type="synonym">Epeira ventricosa</name>
    <dbReference type="NCBI Taxonomy" id="182803"/>
    <lineage>
        <taxon>Eukaryota</taxon>
        <taxon>Metazoa</taxon>
        <taxon>Ecdysozoa</taxon>
        <taxon>Arthropoda</taxon>
        <taxon>Chelicerata</taxon>
        <taxon>Arachnida</taxon>
        <taxon>Araneae</taxon>
        <taxon>Araneomorphae</taxon>
        <taxon>Entelegynae</taxon>
        <taxon>Araneoidea</taxon>
        <taxon>Araneidae</taxon>
        <taxon>Araneus</taxon>
    </lineage>
</organism>
<dbReference type="EMBL" id="BGPR01067197">
    <property type="protein sequence ID" value="GBO41509.1"/>
    <property type="molecule type" value="Genomic_DNA"/>
</dbReference>
<reference evidence="1 2" key="1">
    <citation type="journal article" date="2019" name="Sci. Rep.">
        <title>Orb-weaving spider Araneus ventricosus genome elucidates the spidroin gene catalogue.</title>
        <authorList>
            <person name="Kono N."/>
            <person name="Nakamura H."/>
            <person name="Ohtoshi R."/>
            <person name="Moran D.A.P."/>
            <person name="Shinohara A."/>
            <person name="Yoshida Y."/>
            <person name="Fujiwara M."/>
            <person name="Mori M."/>
            <person name="Tomita M."/>
            <person name="Arakawa K."/>
        </authorList>
    </citation>
    <scope>NUCLEOTIDE SEQUENCE [LARGE SCALE GENOMIC DNA]</scope>
</reference>
<keyword evidence="2" id="KW-1185">Reference proteome</keyword>
<gene>
    <name evidence="1" type="ORF">AVEN_122772_1</name>
</gene>
<protein>
    <submittedName>
        <fullName evidence="1">Uncharacterized protein</fullName>
    </submittedName>
</protein>